<accession>A0A9P4VS49</accession>
<dbReference type="AlphaFoldDB" id="A0A9P4VS49"/>
<evidence type="ECO:0000256" key="1">
    <source>
        <dbReference type="SAM" id="MobiDB-lite"/>
    </source>
</evidence>
<keyword evidence="3" id="KW-1185">Reference proteome</keyword>
<sequence length="191" mass="21203">MCVAELNASTMPCGHRWYHLLRPCSPSTNLSNCPTKLGLEGWEIKCDFCPFCSGYNLSDNEYRLVGNERRPSVGGLSRSPSISLMTARRDSRRGSIARSDSGSSITMITGEKNRSMNTRLDTYLSCMPERVLSTDTKVATAEEDEEPPSPTESNSTGGGRFNRTPSPEKPGVFSKGWKKSKRFSRNIFSMK</sequence>
<dbReference type="EMBL" id="MU006089">
    <property type="protein sequence ID" value="KAF2843611.1"/>
    <property type="molecule type" value="Genomic_DNA"/>
</dbReference>
<evidence type="ECO:0000313" key="3">
    <source>
        <dbReference type="Proteomes" id="UP000799429"/>
    </source>
</evidence>
<evidence type="ECO:0000313" key="2">
    <source>
        <dbReference type="EMBL" id="KAF2843611.1"/>
    </source>
</evidence>
<reference evidence="2" key="1">
    <citation type="journal article" date="2020" name="Stud. Mycol.">
        <title>101 Dothideomycetes genomes: a test case for predicting lifestyles and emergence of pathogens.</title>
        <authorList>
            <person name="Haridas S."/>
            <person name="Albert R."/>
            <person name="Binder M."/>
            <person name="Bloem J."/>
            <person name="Labutti K."/>
            <person name="Salamov A."/>
            <person name="Andreopoulos B."/>
            <person name="Baker S."/>
            <person name="Barry K."/>
            <person name="Bills G."/>
            <person name="Bluhm B."/>
            <person name="Cannon C."/>
            <person name="Castanera R."/>
            <person name="Culley D."/>
            <person name="Daum C."/>
            <person name="Ezra D."/>
            <person name="Gonzalez J."/>
            <person name="Henrissat B."/>
            <person name="Kuo A."/>
            <person name="Liang C."/>
            <person name="Lipzen A."/>
            <person name="Lutzoni F."/>
            <person name="Magnuson J."/>
            <person name="Mondo S."/>
            <person name="Nolan M."/>
            <person name="Ohm R."/>
            <person name="Pangilinan J."/>
            <person name="Park H.-J."/>
            <person name="Ramirez L."/>
            <person name="Alfaro M."/>
            <person name="Sun H."/>
            <person name="Tritt A."/>
            <person name="Yoshinaga Y."/>
            <person name="Zwiers L.-H."/>
            <person name="Turgeon B."/>
            <person name="Goodwin S."/>
            <person name="Spatafora J."/>
            <person name="Crous P."/>
            <person name="Grigoriev I."/>
        </authorList>
    </citation>
    <scope>NUCLEOTIDE SEQUENCE</scope>
    <source>
        <strain evidence="2">CBS 101060</strain>
    </source>
</reference>
<gene>
    <name evidence="2" type="ORF">M501DRAFT_105427</name>
</gene>
<protein>
    <submittedName>
        <fullName evidence="2">Uncharacterized protein</fullName>
    </submittedName>
</protein>
<dbReference type="OrthoDB" id="3942453at2759"/>
<name>A0A9P4VS49_9PEZI</name>
<feature type="region of interest" description="Disordered" evidence="1">
    <location>
        <begin position="85"/>
        <end position="108"/>
    </location>
</feature>
<dbReference type="Proteomes" id="UP000799429">
    <property type="component" value="Unassembled WGS sequence"/>
</dbReference>
<organism evidence="2 3">
    <name type="scientific">Patellaria atrata CBS 101060</name>
    <dbReference type="NCBI Taxonomy" id="1346257"/>
    <lineage>
        <taxon>Eukaryota</taxon>
        <taxon>Fungi</taxon>
        <taxon>Dikarya</taxon>
        <taxon>Ascomycota</taxon>
        <taxon>Pezizomycotina</taxon>
        <taxon>Dothideomycetes</taxon>
        <taxon>Dothideomycetes incertae sedis</taxon>
        <taxon>Patellariales</taxon>
        <taxon>Patellariaceae</taxon>
        <taxon>Patellaria</taxon>
    </lineage>
</organism>
<comment type="caution">
    <text evidence="2">The sequence shown here is derived from an EMBL/GenBank/DDBJ whole genome shotgun (WGS) entry which is preliminary data.</text>
</comment>
<feature type="compositionally biased region" description="Polar residues" evidence="1">
    <location>
        <begin position="98"/>
        <end position="107"/>
    </location>
</feature>
<proteinExistence type="predicted"/>
<feature type="region of interest" description="Disordered" evidence="1">
    <location>
        <begin position="136"/>
        <end position="178"/>
    </location>
</feature>